<keyword evidence="5" id="KW-0496">Mitochondrion</keyword>
<dbReference type="SUPFAM" id="SSF53474">
    <property type="entry name" value="alpha/beta-Hydrolases"/>
    <property type="match status" value="1"/>
</dbReference>
<dbReference type="PANTHER" id="PTHR48182">
    <property type="entry name" value="PROTEIN SERAC1"/>
    <property type="match status" value="1"/>
</dbReference>
<keyword evidence="6" id="KW-0472">Membrane</keyword>
<dbReference type="OrthoDB" id="427518at2759"/>
<name>A0A136IKK8_9PEZI</name>
<dbReference type="InterPro" id="IPR052374">
    <property type="entry name" value="SERAC1"/>
</dbReference>
<evidence type="ECO:0000313" key="8">
    <source>
        <dbReference type="Proteomes" id="UP000070501"/>
    </source>
</evidence>
<keyword evidence="8" id="KW-1185">Reference proteome</keyword>
<sequence length="357" mass="38364">MTRITALQRSFSDRWFKTTPGAAPDPEYGIKVLYEPEVADVDIVFVHGITGHREGTWTAADGNGPWPQSLLPSLLPRARILTFGYDAAVMGAWSSVSGNRIGDHARNLLSALAAQRALDPSGVALPLIFVAHSLGGLVVKDAMLASRTSPEAHLRTIHDCTQGILFLGTPHIGSSLATVADRCVRAAALVGARTNTKIVQVLRRDSEVLDRIQHEFHEMLRMRPLSIICFYEELAMPGIGVIVPRTSAVLPGYTAIGIHSHHRDIARFARASDPGFLSIVGQLRRLVADNSSLSSSQMSDIDSKSDATLVSSVSSLGEDMHPAPPQGSSGITIWGNVYNSSVVNGHHTIAGDLVFSR</sequence>
<dbReference type="AlphaFoldDB" id="A0A136IKK8"/>
<proteinExistence type="predicted"/>
<evidence type="ECO:0000256" key="2">
    <source>
        <dbReference type="ARBA" id="ARBA00004240"/>
    </source>
</evidence>
<reference evidence="8" key="1">
    <citation type="submission" date="2016-02" db="EMBL/GenBank/DDBJ databases">
        <title>Draft genome sequence of Microdochium bolleyi, a fungal endophyte of beachgrass.</title>
        <authorList>
            <consortium name="DOE Joint Genome Institute"/>
            <person name="David A.S."/>
            <person name="May G."/>
            <person name="Haridas S."/>
            <person name="Lim J."/>
            <person name="Wang M."/>
            <person name="Labutti K."/>
            <person name="Lipzen A."/>
            <person name="Barry K."/>
            <person name="Grigoriev I.V."/>
        </authorList>
    </citation>
    <scope>NUCLEOTIDE SEQUENCE [LARGE SCALE GENOMIC DNA]</scope>
    <source>
        <strain evidence="8">J235TASD1</strain>
    </source>
</reference>
<dbReference type="GO" id="GO:0005783">
    <property type="term" value="C:endoplasmic reticulum"/>
    <property type="evidence" value="ECO:0007669"/>
    <property type="project" value="UniProtKB-SubCell"/>
</dbReference>
<protein>
    <recommendedName>
        <fullName evidence="9">DUF676 domain-containing protein</fullName>
    </recommendedName>
</protein>
<dbReference type="InParanoid" id="A0A136IKK8"/>
<dbReference type="GO" id="GO:0005739">
    <property type="term" value="C:mitochondrion"/>
    <property type="evidence" value="ECO:0007669"/>
    <property type="project" value="UniProtKB-SubCell"/>
</dbReference>
<evidence type="ECO:0008006" key="9">
    <source>
        <dbReference type="Google" id="ProtNLM"/>
    </source>
</evidence>
<evidence type="ECO:0000256" key="1">
    <source>
        <dbReference type="ARBA" id="ARBA00004173"/>
    </source>
</evidence>
<dbReference type="Gene3D" id="3.40.50.1820">
    <property type="entry name" value="alpha/beta hydrolase"/>
    <property type="match status" value="1"/>
</dbReference>
<dbReference type="GO" id="GO:0016020">
    <property type="term" value="C:membrane"/>
    <property type="evidence" value="ECO:0007669"/>
    <property type="project" value="UniProtKB-SubCell"/>
</dbReference>
<gene>
    <name evidence="7" type="ORF">Micbo1qcDRAFT_223460</name>
</gene>
<evidence type="ECO:0000256" key="5">
    <source>
        <dbReference type="ARBA" id="ARBA00023128"/>
    </source>
</evidence>
<accession>A0A136IKK8</accession>
<organism evidence="7 8">
    <name type="scientific">Microdochium bolleyi</name>
    <dbReference type="NCBI Taxonomy" id="196109"/>
    <lineage>
        <taxon>Eukaryota</taxon>
        <taxon>Fungi</taxon>
        <taxon>Dikarya</taxon>
        <taxon>Ascomycota</taxon>
        <taxon>Pezizomycotina</taxon>
        <taxon>Sordariomycetes</taxon>
        <taxon>Xylariomycetidae</taxon>
        <taxon>Xylariales</taxon>
        <taxon>Microdochiaceae</taxon>
        <taxon>Microdochium</taxon>
    </lineage>
</organism>
<dbReference type="Proteomes" id="UP000070501">
    <property type="component" value="Unassembled WGS sequence"/>
</dbReference>
<evidence type="ECO:0000256" key="4">
    <source>
        <dbReference type="ARBA" id="ARBA00022824"/>
    </source>
</evidence>
<evidence type="ECO:0000313" key="7">
    <source>
        <dbReference type="EMBL" id="KXJ85308.1"/>
    </source>
</evidence>
<evidence type="ECO:0000256" key="6">
    <source>
        <dbReference type="ARBA" id="ARBA00023136"/>
    </source>
</evidence>
<dbReference type="PANTHER" id="PTHR48182:SF2">
    <property type="entry name" value="PROTEIN SERAC1"/>
    <property type="match status" value="1"/>
</dbReference>
<evidence type="ECO:0000256" key="3">
    <source>
        <dbReference type="ARBA" id="ARBA00004370"/>
    </source>
</evidence>
<keyword evidence="4" id="KW-0256">Endoplasmic reticulum</keyword>
<comment type="subcellular location">
    <subcellularLocation>
        <location evidence="2">Endoplasmic reticulum</location>
    </subcellularLocation>
    <subcellularLocation>
        <location evidence="3">Membrane</location>
    </subcellularLocation>
    <subcellularLocation>
        <location evidence="1">Mitochondrion</location>
    </subcellularLocation>
</comment>
<dbReference type="STRING" id="196109.A0A136IKK8"/>
<dbReference type="EMBL" id="KQ964286">
    <property type="protein sequence ID" value="KXJ85308.1"/>
    <property type="molecule type" value="Genomic_DNA"/>
</dbReference>
<dbReference type="InterPro" id="IPR029058">
    <property type="entry name" value="AB_hydrolase_fold"/>
</dbReference>